<protein>
    <submittedName>
        <fullName evidence="2">Uncharacterized protein</fullName>
    </submittedName>
</protein>
<name>A0ABW6SU48_9ACTN</name>
<gene>
    <name evidence="2" type="ORF">ACFYXI_22715</name>
</gene>
<dbReference type="Proteomes" id="UP001602013">
    <property type="component" value="Unassembled WGS sequence"/>
</dbReference>
<sequence length="58" mass="6695">MTPRLFRVVFLIYLAVGVYVAWTHHYLTPGVLRQIAEAFLSVFLWVLVLLGVDLHLAR</sequence>
<keyword evidence="3" id="KW-1185">Reference proteome</keyword>
<accession>A0ABW6SU48</accession>
<feature type="transmembrane region" description="Helical" evidence="1">
    <location>
        <begin position="5"/>
        <end position="22"/>
    </location>
</feature>
<keyword evidence="1" id="KW-0472">Membrane</keyword>
<comment type="caution">
    <text evidence="2">The sequence shown here is derived from an EMBL/GenBank/DDBJ whole genome shotgun (WGS) entry which is preliminary data.</text>
</comment>
<proteinExistence type="predicted"/>
<organism evidence="2 3">
    <name type="scientific">Microtetraspora malaysiensis</name>
    <dbReference type="NCBI Taxonomy" id="161358"/>
    <lineage>
        <taxon>Bacteria</taxon>
        <taxon>Bacillati</taxon>
        <taxon>Actinomycetota</taxon>
        <taxon>Actinomycetes</taxon>
        <taxon>Streptosporangiales</taxon>
        <taxon>Streptosporangiaceae</taxon>
        <taxon>Microtetraspora</taxon>
    </lineage>
</organism>
<reference evidence="2 3" key="1">
    <citation type="submission" date="2024-10" db="EMBL/GenBank/DDBJ databases">
        <title>The Natural Products Discovery Center: Release of the First 8490 Sequenced Strains for Exploring Actinobacteria Biosynthetic Diversity.</title>
        <authorList>
            <person name="Kalkreuter E."/>
            <person name="Kautsar S.A."/>
            <person name="Yang D."/>
            <person name="Bader C.D."/>
            <person name="Teijaro C.N."/>
            <person name="Fluegel L."/>
            <person name="Davis C.M."/>
            <person name="Simpson J.R."/>
            <person name="Lauterbach L."/>
            <person name="Steele A.D."/>
            <person name="Gui C."/>
            <person name="Meng S."/>
            <person name="Li G."/>
            <person name="Viehrig K."/>
            <person name="Ye F."/>
            <person name="Su P."/>
            <person name="Kiefer A.F."/>
            <person name="Nichols A."/>
            <person name="Cepeda A.J."/>
            <person name="Yan W."/>
            <person name="Fan B."/>
            <person name="Jiang Y."/>
            <person name="Adhikari A."/>
            <person name="Zheng C.-J."/>
            <person name="Schuster L."/>
            <person name="Cowan T.M."/>
            <person name="Smanski M.J."/>
            <person name="Chevrette M.G."/>
            <person name="De Carvalho L.P.S."/>
            <person name="Shen B."/>
        </authorList>
    </citation>
    <scope>NUCLEOTIDE SEQUENCE [LARGE SCALE GENOMIC DNA]</scope>
    <source>
        <strain evidence="2 3">NPDC002173</strain>
    </source>
</reference>
<keyword evidence="1" id="KW-1133">Transmembrane helix</keyword>
<evidence type="ECO:0000313" key="2">
    <source>
        <dbReference type="EMBL" id="MFF3668403.1"/>
    </source>
</evidence>
<feature type="transmembrane region" description="Helical" evidence="1">
    <location>
        <begin position="34"/>
        <end position="56"/>
    </location>
</feature>
<dbReference type="RefSeq" id="WP_169808852.1">
    <property type="nucleotide sequence ID" value="NZ_CP191994.1"/>
</dbReference>
<evidence type="ECO:0000313" key="3">
    <source>
        <dbReference type="Proteomes" id="UP001602013"/>
    </source>
</evidence>
<dbReference type="EMBL" id="JBIASD010000015">
    <property type="protein sequence ID" value="MFF3668403.1"/>
    <property type="molecule type" value="Genomic_DNA"/>
</dbReference>
<keyword evidence="1" id="KW-0812">Transmembrane</keyword>
<evidence type="ECO:0000256" key="1">
    <source>
        <dbReference type="SAM" id="Phobius"/>
    </source>
</evidence>